<protein>
    <recommendedName>
        <fullName evidence="3">Group-specific protein</fullName>
    </recommendedName>
</protein>
<evidence type="ECO:0000313" key="2">
    <source>
        <dbReference type="Proteomes" id="UP000682403"/>
    </source>
</evidence>
<evidence type="ECO:0008006" key="3">
    <source>
        <dbReference type="Google" id="ProtNLM"/>
    </source>
</evidence>
<gene>
    <name evidence="1" type="ORF">J9317_05250</name>
</gene>
<comment type="caution">
    <text evidence="1">The sequence shown here is derived from an EMBL/GenBank/DDBJ whole genome shotgun (WGS) entry which is preliminary data.</text>
</comment>
<accession>A0ABS5LBQ9</accession>
<sequence>MRFDEQPVTVDENVNVFAAIPEDGTVIGTATQEELQLAQELECRHLAHMRLMDSNIQIQGASYKELLQEYLEFETKSAEFWKTIYKRLDVPWEWILRIDLAHGYIYVINPFDDEVVD</sequence>
<dbReference type="Proteomes" id="UP000682403">
    <property type="component" value="Unassembled WGS sequence"/>
</dbReference>
<dbReference type="EMBL" id="JAGVRK010000001">
    <property type="protein sequence ID" value="MBS2968161.1"/>
    <property type="molecule type" value="Genomic_DNA"/>
</dbReference>
<evidence type="ECO:0000313" key="1">
    <source>
        <dbReference type="EMBL" id="MBS2968161.1"/>
    </source>
</evidence>
<proteinExistence type="predicted"/>
<reference evidence="1 2" key="1">
    <citation type="submission" date="2021-04" db="EMBL/GenBank/DDBJ databases">
        <title>Metabacillus sp. strain KIGAM252 whole genome sequence.</title>
        <authorList>
            <person name="Seo M.-J."/>
            <person name="Cho E.-S."/>
            <person name="Hwang C.Y."/>
            <person name="Yoon D.J."/>
        </authorList>
    </citation>
    <scope>NUCLEOTIDE SEQUENCE [LARGE SCALE GENOMIC DNA]</scope>
    <source>
        <strain evidence="1 2">KIGAM252</strain>
    </source>
</reference>
<keyword evidence="2" id="KW-1185">Reference proteome</keyword>
<organism evidence="1 2">
    <name type="scientific">Metabacillus flavus</name>
    <dbReference type="NCBI Taxonomy" id="2823519"/>
    <lineage>
        <taxon>Bacteria</taxon>
        <taxon>Bacillati</taxon>
        <taxon>Bacillota</taxon>
        <taxon>Bacilli</taxon>
        <taxon>Bacillales</taxon>
        <taxon>Bacillaceae</taxon>
        <taxon>Metabacillus</taxon>
    </lineage>
</organism>
<dbReference type="RefSeq" id="WP_211556797.1">
    <property type="nucleotide sequence ID" value="NZ_JAGVRK010000001.1"/>
</dbReference>
<name>A0ABS5LBQ9_9BACI</name>